<dbReference type="Pfam" id="PF02518">
    <property type="entry name" value="HATPase_c"/>
    <property type="match status" value="1"/>
</dbReference>
<evidence type="ECO:0000256" key="5">
    <source>
        <dbReference type="ARBA" id="ARBA00022692"/>
    </source>
</evidence>
<feature type="compositionally biased region" description="Basic and acidic residues" evidence="8">
    <location>
        <begin position="906"/>
        <end position="917"/>
    </location>
</feature>
<accession>A0ABW1ABA4</accession>
<name>A0ABW1ABA4_9ACTN</name>
<evidence type="ECO:0000256" key="7">
    <source>
        <dbReference type="ARBA" id="ARBA00022989"/>
    </source>
</evidence>
<feature type="region of interest" description="Disordered" evidence="8">
    <location>
        <begin position="676"/>
        <end position="951"/>
    </location>
</feature>
<dbReference type="EMBL" id="JBHSON010000079">
    <property type="protein sequence ID" value="MFC5752052.1"/>
    <property type="molecule type" value="Genomic_DNA"/>
</dbReference>
<dbReference type="InterPro" id="IPR050428">
    <property type="entry name" value="TCS_sensor_his_kinase"/>
</dbReference>
<dbReference type="InterPro" id="IPR036890">
    <property type="entry name" value="HATPase_C_sf"/>
</dbReference>
<evidence type="ECO:0000256" key="3">
    <source>
        <dbReference type="ARBA" id="ARBA00022553"/>
    </source>
</evidence>
<feature type="compositionally biased region" description="Basic and acidic residues" evidence="8">
    <location>
        <begin position="807"/>
        <end position="822"/>
    </location>
</feature>
<feature type="transmembrane region" description="Helical" evidence="9">
    <location>
        <begin position="356"/>
        <end position="377"/>
    </location>
</feature>
<dbReference type="EC" id="2.7.13.3" evidence="2"/>
<dbReference type="SUPFAM" id="SSF55874">
    <property type="entry name" value="ATPase domain of HSP90 chaperone/DNA topoisomerase II/histidine kinase"/>
    <property type="match status" value="1"/>
</dbReference>
<evidence type="ECO:0000256" key="6">
    <source>
        <dbReference type="ARBA" id="ARBA00022777"/>
    </source>
</evidence>
<evidence type="ECO:0000259" key="11">
    <source>
        <dbReference type="PROSITE" id="PS50906"/>
    </source>
</evidence>
<dbReference type="SMART" id="SM00387">
    <property type="entry name" value="HATPase_c"/>
    <property type="match status" value="1"/>
</dbReference>
<feature type="compositionally biased region" description="Gly residues" evidence="8">
    <location>
        <begin position="271"/>
        <end position="306"/>
    </location>
</feature>
<feature type="compositionally biased region" description="Low complexity" evidence="8">
    <location>
        <begin position="871"/>
        <end position="880"/>
    </location>
</feature>
<evidence type="ECO:0000259" key="10">
    <source>
        <dbReference type="PROSITE" id="PS50109"/>
    </source>
</evidence>
<feature type="compositionally biased region" description="Pro residues" evidence="8">
    <location>
        <begin position="841"/>
        <end position="870"/>
    </location>
</feature>
<dbReference type="Pfam" id="PF08376">
    <property type="entry name" value="NIT"/>
    <property type="match status" value="1"/>
</dbReference>
<comment type="caution">
    <text evidence="12">The sequence shown here is derived from an EMBL/GenBank/DDBJ whole genome shotgun (WGS) entry which is preliminary data.</text>
</comment>
<evidence type="ECO:0000256" key="8">
    <source>
        <dbReference type="SAM" id="MobiDB-lite"/>
    </source>
</evidence>
<feature type="domain" description="Histidine kinase" evidence="10">
    <location>
        <begin position="566"/>
        <end position="671"/>
    </location>
</feature>
<keyword evidence="4" id="KW-0808">Transferase</keyword>
<comment type="catalytic activity">
    <reaction evidence="1">
        <text>ATP + protein L-histidine = ADP + protein N-phospho-L-histidine.</text>
        <dbReference type="EC" id="2.7.13.3"/>
    </reaction>
</comment>
<dbReference type="PANTHER" id="PTHR45436:SF5">
    <property type="entry name" value="SENSOR HISTIDINE KINASE TRCS"/>
    <property type="match status" value="1"/>
</dbReference>
<evidence type="ECO:0000256" key="4">
    <source>
        <dbReference type="ARBA" id="ARBA00022679"/>
    </source>
</evidence>
<protein>
    <recommendedName>
        <fullName evidence="2">histidine kinase</fullName>
        <ecNumber evidence="2">2.7.13.3</ecNumber>
    </recommendedName>
</protein>
<keyword evidence="5 9" id="KW-0812">Transmembrane</keyword>
<feature type="domain" description="NIT" evidence="11">
    <location>
        <begin position="53"/>
        <end position="348"/>
    </location>
</feature>
<dbReference type="PANTHER" id="PTHR45436">
    <property type="entry name" value="SENSOR HISTIDINE KINASE YKOH"/>
    <property type="match status" value="1"/>
</dbReference>
<evidence type="ECO:0000256" key="2">
    <source>
        <dbReference type="ARBA" id="ARBA00012438"/>
    </source>
</evidence>
<dbReference type="PROSITE" id="PS50906">
    <property type="entry name" value="NIT"/>
    <property type="match status" value="1"/>
</dbReference>
<dbReference type="InterPro" id="IPR003594">
    <property type="entry name" value="HATPase_dom"/>
</dbReference>
<organism evidence="12 13">
    <name type="scientific">Actinomadura rugatobispora</name>
    <dbReference type="NCBI Taxonomy" id="1994"/>
    <lineage>
        <taxon>Bacteria</taxon>
        <taxon>Bacillati</taxon>
        <taxon>Actinomycetota</taxon>
        <taxon>Actinomycetes</taxon>
        <taxon>Streptosporangiales</taxon>
        <taxon>Thermomonosporaceae</taxon>
        <taxon>Actinomadura</taxon>
    </lineage>
</organism>
<dbReference type="RefSeq" id="WP_378288028.1">
    <property type="nucleotide sequence ID" value="NZ_JBHSON010000079.1"/>
</dbReference>
<proteinExistence type="predicted"/>
<gene>
    <name evidence="12" type="ORF">ACFPZN_41130</name>
</gene>
<dbReference type="Gene3D" id="3.30.565.10">
    <property type="entry name" value="Histidine kinase-like ATPase, C-terminal domain"/>
    <property type="match status" value="1"/>
</dbReference>
<dbReference type="PROSITE" id="PS50109">
    <property type="entry name" value="HIS_KIN"/>
    <property type="match status" value="1"/>
</dbReference>
<dbReference type="Proteomes" id="UP001596074">
    <property type="component" value="Unassembled WGS sequence"/>
</dbReference>
<feature type="compositionally biased region" description="Low complexity" evidence="8">
    <location>
        <begin position="934"/>
        <end position="943"/>
    </location>
</feature>
<evidence type="ECO:0000256" key="9">
    <source>
        <dbReference type="SAM" id="Phobius"/>
    </source>
</evidence>
<feature type="region of interest" description="Disordered" evidence="8">
    <location>
        <begin position="263"/>
        <end position="306"/>
    </location>
</feature>
<keyword evidence="3" id="KW-0597">Phosphoprotein</keyword>
<evidence type="ECO:0000313" key="12">
    <source>
        <dbReference type="EMBL" id="MFC5752052.1"/>
    </source>
</evidence>
<sequence length="951" mass="101073">MARRFSSIRTWIVLLILVPLISLAALWAFAIGTTYGDARQLQQSNQFQEKSLLPTQRLIDALQKERRLSLGRLAGSRAATPSALADQRRATDRVRAEVRRHAADRRLRNAIDRPVVERIDVFVTRLNGLEQMRGGVDGRTTDRSRVLEEYSGLVDAAFAIYASVAPADARIAAQGTTLIAMARAREFLAREDALLTGAAVAGHLTVAERAQFAQLVGAQRHLYADNSAGLRAAQRDRLRNLLATPEFTHMRRLEDQIVRGAEPAEHRAGQGQPGGRNGTGQGGQGRGGSGNGAGGDTAGGDAGGAGNEAALAPVDAASWRATVDTVAGRLFEFENASLEDITHRAEDIAFGVVRRLALAGGTGLVAIVVSIVIAIRVSRRLLGETRTLARGVGDFTRRTLPMLAERARDGEPIDGIDDDVPDIDYRINEIREISESFQRARDAVLVAAARELEVRNGLSEVFVNLARRNQALLHRQLSLLDTMERRTEDPAELSDLFRLDHLATRMRRHAEGLVILAGKSAGRGWRRPVPVVDVVRGAVAEVEDYPRVRVQPLPRVALQGTAVADVIHMLAEIVENATTYSPPQSPVRVSGHSVANGLVVEVEDRGLGMTEHDLTIANERLAEPPEFDPSDSARLGLFVVARLARRHGITVSLRQSPYGGTTAIALIPAALITDVPEPEPAGRRGTGPMAAMPEHAGISAGGGGGARPSGDTGPVRLVSNPPPADAGRPLASAPPLPPAPSVPPVPPVAPPAPVPPAPPAPAAPPAPPAPPAEPVRQSRDEPAQEQAPLAEGELPRRRRQTHLAPQLKERVDADLAAERRGEAVPPVPKQIPRIPTLPQGPAVPPVPAGPPERPVPLAAPVPPAAPPPAEPIATDPPTAAGATRHDQVDDVPDGPGGPDPGGPDPGDDRPRTPEEMRSIMSSMQRGWERGRIDSGQAAQAGQSRAEEDDTP</sequence>
<keyword evidence="13" id="KW-1185">Reference proteome</keyword>
<reference evidence="13" key="1">
    <citation type="journal article" date="2019" name="Int. J. Syst. Evol. Microbiol.">
        <title>The Global Catalogue of Microorganisms (GCM) 10K type strain sequencing project: providing services to taxonomists for standard genome sequencing and annotation.</title>
        <authorList>
            <consortium name="The Broad Institute Genomics Platform"/>
            <consortium name="The Broad Institute Genome Sequencing Center for Infectious Disease"/>
            <person name="Wu L."/>
            <person name="Ma J."/>
        </authorList>
    </citation>
    <scope>NUCLEOTIDE SEQUENCE [LARGE SCALE GENOMIC DNA]</scope>
    <source>
        <strain evidence="13">KCTC 42087</strain>
    </source>
</reference>
<dbReference type="InterPro" id="IPR010910">
    <property type="entry name" value="Nitrate/nitrite_sensing_bac"/>
</dbReference>
<keyword evidence="9" id="KW-0472">Membrane</keyword>
<keyword evidence="6" id="KW-0418">Kinase</keyword>
<keyword evidence="7 9" id="KW-1133">Transmembrane helix</keyword>
<evidence type="ECO:0000313" key="13">
    <source>
        <dbReference type="Proteomes" id="UP001596074"/>
    </source>
</evidence>
<evidence type="ECO:0000256" key="1">
    <source>
        <dbReference type="ARBA" id="ARBA00000085"/>
    </source>
</evidence>
<dbReference type="InterPro" id="IPR013587">
    <property type="entry name" value="Nitrate/nitrite_sensing"/>
</dbReference>
<feature type="compositionally biased region" description="Pro residues" evidence="8">
    <location>
        <begin position="732"/>
        <end position="773"/>
    </location>
</feature>
<dbReference type="InterPro" id="IPR005467">
    <property type="entry name" value="His_kinase_dom"/>
</dbReference>